<dbReference type="STRING" id="657014.SAMN04488092_1067"/>
<keyword evidence="2" id="KW-1185">Reference proteome</keyword>
<protein>
    <submittedName>
        <fullName evidence="1">Uncharacterized protein</fullName>
    </submittedName>
</protein>
<proteinExistence type="predicted"/>
<dbReference type="AlphaFoldDB" id="A0A1H9FA65"/>
<evidence type="ECO:0000313" key="1">
    <source>
        <dbReference type="EMBL" id="SEQ34821.1"/>
    </source>
</evidence>
<organism evidence="1 2">
    <name type="scientific">Thalassovita taeanensis</name>
    <dbReference type="NCBI Taxonomy" id="657014"/>
    <lineage>
        <taxon>Bacteria</taxon>
        <taxon>Pseudomonadati</taxon>
        <taxon>Pseudomonadota</taxon>
        <taxon>Alphaproteobacteria</taxon>
        <taxon>Rhodobacterales</taxon>
        <taxon>Roseobacteraceae</taxon>
        <taxon>Thalassovita</taxon>
    </lineage>
</organism>
<name>A0A1H9FA65_9RHOB</name>
<dbReference type="EMBL" id="FOEP01000006">
    <property type="protein sequence ID" value="SEQ34821.1"/>
    <property type="molecule type" value="Genomic_DNA"/>
</dbReference>
<dbReference type="Proteomes" id="UP000198634">
    <property type="component" value="Unassembled WGS sequence"/>
</dbReference>
<evidence type="ECO:0000313" key="2">
    <source>
        <dbReference type="Proteomes" id="UP000198634"/>
    </source>
</evidence>
<gene>
    <name evidence="1" type="ORF">SAMN04488092_1067</name>
</gene>
<accession>A0A1H9FA65</accession>
<sequence>MRDGLDKFCSLEINVEELAATYPSCACEQAEPLAGSPGRVMPKEVLRLFLTSPSHLKVKKPADLIKRKFKAADLVRAYRVGLSVVRLDHALEDELIYTARKLHEIQVNANGDKGGLVGAVDFPVEAVRACSASHVPMCVHETPLDRTDTSGYLRPSHGDVVNSMSGMSDEEQKASREVIYNQIIKQGAVKDIEDVNDFDMSIFIPRAAM</sequence>
<reference evidence="1 2" key="1">
    <citation type="submission" date="2016-10" db="EMBL/GenBank/DDBJ databases">
        <authorList>
            <person name="de Groot N.N."/>
        </authorList>
    </citation>
    <scope>NUCLEOTIDE SEQUENCE [LARGE SCALE GENOMIC DNA]</scope>
    <source>
        <strain evidence="1 2">DSM 22007</strain>
    </source>
</reference>